<dbReference type="PANTHER" id="PTHR13360:SF1">
    <property type="entry name" value="ACTIVATING SIGNAL COINTEGRATOR 1 COMPLEX SUBUNIT 1"/>
    <property type="match status" value="1"/>
</dbReference>
<gene>
    <name evidence="3" type="ORF">C8A04DRAFT_9771</name>
</gene>
<organism evidence="3 4">
    <name type="scientific">Dichotomopilus funicola</name>
    <dbReference type="NCBI Taxonomy" id="1934379"/>
    <lineage>
        <taxon>Eukaryota</taxon>
        <taxon>Fungi</taxon>
        <taxon>Dikarya</taxon>
        <taxon>Ascomycota</taxon>
        <taxon>Pezizomycotina</taxon>
        <taxon>Sordariomycetes</taxon>
        <taxon>Sordariomycetidae</taxon>
        <taxon>Sordariales</taxon>
        <taxon>Chaetomiaceae</taxon>
        <taxon>Dichotomopilus</taxon>
    </lineage>
</organism>
<reference evidence="3" key="2">
    <citation type="submission" date="2023-05" db="EMBL/GenBank/DDBJ databases">
        <authorList>
            <consortium name="Lawrence Berkeley National Laboratory"/>
            <person name="Steindorff A."/>
            <person name="Hensen N."/>
            <person name="Bonometti L."/>
            <person name="Westerberg I."/>
            <person name="Brannstrom I.O."/>
            <person name="Guillou S."/>
            <person name="Cros-Aarteil S."/>
            <person name="Calhoun S."/>
            <person name="Haridas S."/>
            <person name="Kuo A."/>
            <person name="Mondo S."/>
            <person name="Pangilinan J."/>
            <person name="Riley R."/>
            <person name="Labutti K."/>
            <person name="Andreopoulos B."/>
            <person name="Lipzen A."/>
            <person name="Chen C."/>
            <person name="Yanf M."/>
            <person name="Daum C."/>
            <person name="Ng V."/>
            <person name="Clum A."/>
            <person name="Ohm R."/>
            <person name="Martin F."/>
            <person name="Silar P."/>
            <person name="Natvig D."/>
            <person name="Lalanne C."/>
            <person name="Gautier V."/>
            <person name="Ament-Velasquez S.L."/>
            <person name="Kruys A."/>
            <person name="Hutchinson M.I."/>
            <person name="Powell A.J."/>
            <person name="Barry K."/>
            <person name="Miller A.N."/>
            <person name="Grigoriev I.V."/>
            <person name="Debuchy R."/>
            <person name="Gladieux P."/>
            <person name="Thoren M.H."/>
            <person name="Johannesson H."/>
        </authorList>
    </citation>
    <scope>NUCLEOTIDE SEQUENCE</scope>
    <source>
        <strain evidence="3">CBS 141.50</strain>
    </source>
</reference>
<dbReference type="InterPro" id="IPR019510">
    <property type="entry name" value="AKAP7-like_phosphoesterase"/>
</dbReference>
<dbReference type="Proteomes" id="UP001302676">
    <property type="component" value="Unassembled WGS sequence"/>
</dbReference>
<feature type="domain" description="A-kinase anchor protein 7-like phosphoesterase" evidence="2">
    <location>
        <begin position="190"/>
        <end position="337"/>
    </location>
</feature>
<comment type="caution">
    <text evidence="3">The sequence shown here is derived from an EMBL/GenBank/DDBJ whole genome shotgun (WGS) entry which is preliminary data.</text>
</comment>
<dbReference type="Gene3D" id="3.90.1140.10">
    <property type="entry name" value="Cyclic phosphodiesterase"/>
    <property type="match status" value="1"/>
</dbReference>
<accession>A0AAN6ZQF0</accession>
<reference evidence="3" key="1">
    <citation type="journal article" date="2023" name="Mol. Phylogenet. Evol.">
        <title>Genome-scale phylogeny and comparative genomics of the fungal order Sordariales.</title>
        <authorList>
            <person name="Hensen N."/>
            <person name="Bonometti L."/>
            <person name="Westerberg I."/>
            <person name="Brannstrom I.O."/>
            <person name="Guillou S."/>
            <person name="Cros-Aarteil S."/>
            <person name="Calhoun S."/>
            <person name="Haridas S."/>
            <person name="Kuo A."/>
            <person name="Mondo S."/>
            <person name="Pangilinan J."/>
            <person name="Riley R."/>
            <person name="LaButti K."/>
            <person name="Andreopoulos B."/>
            <person name="Lipzen A."/>
            <person name="Chen C."/>
            <person name="Yan M."/>
            <person name="Daum C."/>
            <person name="Ng V."/>
            <person name="Clum A."/>
            <person name="Steindorff A."/>
            <person name="Ohm R.A."/>
            <person name="Martin F."/>
            <person name="Silar P."/>
            <person name="Natvig D.O."/>
            <person name="Lalanne C."/>
            <person name="Gautier V."/>
            <person name="Ament-Velasquez S.L."/>
            <person name="Kruys A."/>
            <person name="Hutchinson M.I."/>
            <person name="Powell A.J."/>
            <person name="Barry K."/>
            <person name="Miller A.N."/>
            <person name="Grigoriev I.V."/>
            <person name="Debuchy R."/>
            <person name="Gladieux P."/>
            <person name="Hiltunen Thoren M."/>
            <person name="Johannesson H."/>
        </authorList>
    </citation>
    <scope>NUCLEOTIDE SEQUENCE</scope>
    <source>
        <strain evidence="3">CBS 141.50</strain>
    </source>
</reference>
<feature type="region of interest" description="Disordered" evidence="1">
    <location>
        <begin position="71"/>
        <end position="108"/>
    </location>
</feature>
<dbReference type="GO" id="GO:0005634">
    <property type="term" value="C:nucleus"/>
    <property type="evidence" value="ECO:0007669"/>
    <property type="project" value="TreeGrafter"/>
</dbReference>
<proteinExistence type="predicted"/>
<keyword evidence="4" id="KW-1185">Reference proteome</keyword>
<dbReference type="GeneID" id="87822233"/>
<evidence type="ECO:0000313" key="4">
    <source>
        <dbReference type="Proteomes" id="UP001302676"/>
    </source>
</evidence>
<protein>
    <recommendedName>
        <fullName evidence="2">A-kinase anchor protein 7-like phosphoesterase domain-containing protein</fullName>
    </recommendedName>
</protein>
<sequence length="338" mass="35652">MPQPPKKPSPTHFLCIPLVTPASRPQLSSALSTFRADVSAPLSAGGFDLPAEAVRPVGTLHLTLGVMSLVSPKQQRGKGRGGDQGGVGDGGSGDGDGEGGGEGENGAEDKLVVAKEVLGKIKLRELWEEVVKEGRNRLAGREGLVGVTLGQGLAGLVGQGGLQKTSKADIAPEEARGDEKPSGVGPEEDESPRITLRGLAAMQTLNQTSVLYAPPVDPFGLLQSFCEKVRGQFQEAELMIDEGRPLLLHATVVNTVYVKGNKRGTGNKRGRGGRGGGGGKKWERLVFDATGIIDRYEDQVWMEDVPVKKVAICQMGAKKVVVDGEEDEAYEVTAEVEI</sequence>
<evidence type="ECO:0000313" key="3">
    <source>
        <dbReference type="EMBL" id="KAK4146483.1"/>
    </source>
</evidence>
<name>A0AAN6ZQF0_9PEZI</name>
<feature type="region of interest" description="Disordered" evidence="1">
    <location>
        <begin position="164"/>
        <end position="192"/>
    </location>
</feature>
<dbReference type="GO" id="GO:0006307">
    <property type="term" value="P:DNA alkylation repair"/>
    <property type="evidence" value="ECO:0007669"/>
    <property type="project" value="InterPro"/>
</dbReference>
<dbReference type="RefSeq" id="XP_062639854.1">
    <property type="nucleotide sequence ID" value="XM_062785620.1"/>
</dbReference>
<feature type="compositionally biased region" description="Gly residues" evidence="1">
    <location>
        <begin position="82"/>
        <end position="94"/>
    </location>
</feature>
<dbReference type="Pfam" id="PF10469">
    <property type="entry name" value="AKAP7_NLS"/>
    <property type="match status" value="1"/>
</dbReference>
<dbReference type="AlphaFoldDB" id="A0AAN6ZQF0"/>
<dbReference type="GO" id="GO:0006355">
    <property type="term" value="P:regulation of DNA-templated transcription"/>
    <property type="evidence" value="ECO:0007669"/>
    <property type="project" value="TreeGrafter"/>
</dbReference>
<evidence type="ECO:0000259" key="2">
    <source>
        <dbReference type="Pfam" id="PF10469"/>
    </source>
</evidence>
<dbReference type="InterPro" id="IPR009210">
    <property type="entry name" value="ASCC1"/>
</dbReference>
<dbReference type="PANTHER" id="PTHR13360">
    <property type="entry name" value="ACTIVATING SIGNAL COINTEGRATOR 1 COMPLEX SUBUNIT 1"/>
    <property type="match status" value="1"/>
</dbReference>
<evidence type="ECO:0000256" key="1">
    <source>
        <dbReference type="SAM" id="MobiDB-lite"/>
    </source>
</evidence>
<dbReference type="EMBL" id="MU853561">
    <property type="protein sequence ID" value="KAK4146483.1"/>
    <property type="molecule type" value="Genomic_DNA"/>
</dbReference>